<dbReference type="InterPro" id="IPR013249">
    <property type="entry name" value="RNA_pol_sigma70_r4_t2"/>
</dbReference>
<comment type="caution">
    <text evidence="7">The sequence shown here is derived from an EMBL/GenBank/DDBJ whole genome shotgun (WGS) entry which is preliminary data.</text>
</comment>
<keyword evidence="4" id="KW-0804">Transcription</keyword>
<dbReference type="Pfam" id="PF08281">
    <property type="entry name" value="Sigma70_r4_2"/>
    <property type="match status" value="1"/>
</dbReference>
<dbReference type="InterPro" id="IPR039425">
    <property type="entry name" value="RNA_pol_sigma-70-like"/>
</dbReference>
<dbReference type="NCBIfam" id="TIGR02937">
    <property type="entry name" value="sigma70-ECF"/>
    <property type="match status" value="1"/>
</dbReference>
<dbReference type="SUPFAM" id="SSF88946">
    <property type="entry name" value="Sigma2 domain of RNA polymerase sigma factors"/>
    <property type="match status" value="1"/>
</dbReference>
<dbReference type="InterPro" id="IPR013325">
    <property type="entry name" value="RNA_pol_sigma_r2"/>
</dbReference>
<evidence type="ECO:0000256" key="2">
    <source>
        <dbReference type="ARBA" id="ARBA00023015"/>
    </source>
</evidence>
<protein>
    <submittedName>
        <fullName evidence="7">Sigma-70 family RNA polymerase sigma factor</fullName>
    </submittedName>
</protein>
<dbReference type="SUPFAM" id="SSF88659">
    <property type="entry name" value="Sigma3 and sigma4 domains of RNA polymerase sigma factors"/>
    <property type="match status" value="1"/>
</dbReference>
<dbReference type="PANTHER" id="PTHR43133">
    <property type="entry name" value="RNA POLYMERASE ECF-TYPE SIGMA FACTO"/>
    <property type="match status" value="1"/>
</dbReference>
<evidence type="ECO:0000256" key="4">
    <source>
        <dbReference type="ARBA" id="ARBA00023163"/>
    </source>
</evidence>
<feature type="domain" description="RNA polymerase sigma factor 70 region 4 type 2" evidence="6">
    <location>
        <begin position="111"/>
        <end position="159"/>
    </location>
</feature>
<dbReference type="Proteomes" id="UP001241926">
    <property type="component" value="Unassembled WGS sequence"/>
</dbReference>
<evidence type="ECO:0000313" key="8">
    <source>
        <dbReference type="Proteomes" id="UP001241926"/>
    </source>
</evidence>
<dbReference type="EMBL" id="JASJUS010000020">
    <property type="protein sequence ID" value="MDL2079082.1"/>
    <property type="molecule type" value="Genomic_DNA"/>
</dbReference>
<evidence type="ECO:0000256" key="1">
    <source>
        <dbReference type="ARBA" id="ARBA00010641"/>
    </source>
</evidence>
<dbReference type="RefSeq" id="WP_176711731.1">
    <property type="nucleotide sequence ID" value="NZ_JASJUS010000020.1"/>
</dbReference>
<proteinExistence type="inferred from homology"/>
<dbReference type="InterPro" id="IPR013324">
    <property type="entry name" value="RNA_pol_sigma_r3/r4-like"/>
</dbReference>
<evidence type="ECO:0000259" key="5">
    <source>
        <dbReference type="Pfam" id="PF04542"/>
    </source>
</evidence>
<sequence>MGESADDWSRFEAEYRDSYQAVSRYLRRRLPPDLVDDAVSEVFTIALERWSTRQGAALPWLYGIARRVAANARRSLGRADRLAGRLRDEEDPLGGEPGADTEVLDRMGAARVLERLPERDREVLMLVSWDGLDPQEAAQALGCGKATFAVRLHRARRRLERELAREITAVADQGSMTERTAT</sequence>
<dbReference type="InterPro" id="IPR036388">
    <property type="entry name" value="WH-like_DNA-bd_sf"/>
</dbReference>
<keyword evidence="8" id="KW-1185">Reference proteome</keyword>
<dbReference type="Gene3D" id="1.10.10.10">
    <property type="entry name" value="Winged helix-like DNA-binding domain superfamily/Winged helix DNA-binding domain"/>
    <property type="match status" value="1"/>
</dbReference>
<dbReference type="Pfam" id="PF04542">
    <property type="entry name" value="Sigma70_r2"/>
    <property type="match status" value="1"/>
</dbReference>
<accession>A0ABT7J5P0</accession>
<feature type="domain" description="RNA polymerase sigma-70 region 2" evidence="5">
    <location>
        <begin position="15"/>
        <end position="78"/>
    </location>
</feature>
<dbReference type="InterPro" id="IPR014284">
    <property type="entry name" value="RNA_pol_sigma-70_dom"/>
</dbReference>
<evidence type="ECO:0000313" key="7">
    <source>
        <dbReference type="EMBL" id="MDL2079082.1"/>
    </source>
</evidence>
<dbReference type="Gene3D" id="1.10.1740.10">
    <property type="match status" value="1"/>
</dbReference>
<dbReference type="InterPro" id="IPR007627">
    <property type="entry name" value="RNA_pol_sigma70_r2"/>
</dbReference>
<name>A0ABT7J5P0_9ACTN</name>
<keyword evidence="3" id="KW-0731">Sigma factor</keyword>
<dbReference type="PANTHER" id="PTHR43133:SF25">
    <property type="entry name" value="RNA POLYMERASE SIGMA FACTOR RFAY-RELATED"/>
    <property type="match status" value="1"/>
</dbReference>
<keyword evidence="2" id="KW-0805">Transcription regulation</keyword>
<organism evidence="7 8">
    <name type="scientific">Streptomyces fuscus</name>
    <dbReference type="NCBI Taxonomy" id="3048495"/>
    <lineage>
        <taxon>Bacteria</taxon>
        <taxon>Bacillati</taxon>
        <taxon>Actinomycetota</taxon>
        <taxon>Actinomycetes</taxon>
        <taxon>Kitasatosporales</taxon>
        <taxon>Streptomycetaceae</taxon>
        <taxon>Streptomyces</taxon>
    </lineage>
</organism>
<gene>
    <name evidence="7" type="ORF">QNN03_21840</name>
</gene>
<evidence type="ECO:0000256" key="3">
    <source>
        <dbReference type="ARBA" id="ARBA00023082"/>
    </source>
</evidence>
<evidence type="ECO:0000259" key="6">
    <source>
        <dbReference type="Pfam" id="PF08281"/>
    </source>
</evidence>
<comment type="similarity">
    <text evidence="1">Belongs to the sigma-70 factor family. ECF subfamily.</text>
</comment>
<reference evidence="7 8" key="1">
    <citation type="submission" date="2023-05" db="EMBL/GenBank/DDBJ databases">
        <title>Streptomyces fuscus sp. nov., a brown-black pigment producing actinomyces isolated from dry sand of Sea duck farm.</title>
        <authorList>
            <person name="Xie J."/>
            <person name="Shen N."/>
        </authorList>
    </citation>
    <scope>NUCLEOTIDE SEQUENCE [LARGE SCALE GENOMIC DNA]</scope>
    <source>
        <strain evidence="7 8">GXMU-J15</strain>
    </source>
</reference>